<evidence type="ECO:0000313" key="7">
    <source>
        <dbReference type="Proteomes" id="UP001281614"/>
    </source>
</evidence>
<keyword evidence="2" id="KW-0285">Flavoprotein</keyword>
<evidence type="ECO:0000313" key="6">
    <source>
        <dbReference type="EMBL" id="KAK2728277.1"/>
    </source>
</evidence>
<dbReference type="EMBL" id="VYYT01000884">
    <property type="protein sequence ID" value="KAK2728277.1"/>
    <property type="molecule type" value="Genomic_DNA"/>
</dbReference>
<comment type="similarity">
    <text evidence="1">Belongs to the FMO family.</text>
</comment>
<dbReference type="GO" id="GO:0050661">
    <property type="term" value="F:NADP binding"/>
    <property type="evidence" value="ECO:0007669"/>
    <property type="project" value="InterPro"/>
</dbReference>
<dbReference type="Proteomes" id="UP001281614">
    <property type="component" value="Unassembled WGS sequence"/>
</dbReference>
<dbReference type="Pfam" id="PF00743">
    <property type="entry name" value="FMO-like"/>
    <property type="match status" value="1"/>
</dbReference>
<keyword evidence="7" id="KW-1185">Reference proteome</keyword>
<evidence type="ECO:0000256" key="1">
    <source>
        <dbReference type="ARBA" id="ARBA00009183"/>
    </source>
</evidence>
<name>A0AAD9XVT2_COLKA</name>
<dbReference type="InterPro" id="IPR000960">
    <property type="entry name" value="Flavin_mOase"/>
</dbReference>
<organism evidence="6 7">
    <name type="scientific">Colletotrichum kahawae</name>
    <name type="common">Coffee berry disease fungus</name>
    <dbReference type="NCBI Taxonomy" id="34407"/>
    <lineage>
        <taxon>Eukaryota</taxon>
        <taxon>Fungi</taxon>
        <taxon>Dikarya</taxon>
        <taxon>Ascomycota</taxon>
        <taxon>Pezizomycotina</taxon>
        <taxon>Sordariomycetes</taxon>
        <taxon>Hypocreomycetidae</taxon>
        <taxon>Glomerellales</taxon>
        <taxon>Glomerellaceae</taxon>
        <taxon>Colletotrichum</taxon>
        <taxon>Colletotrichum gloeosporioides species complex</taxon>
    </lineage>
</organism>
<dbReference type="SUPFAM" id="SSF51905">
    <property type="entry name" value="FAD/NAD(P)-binding domain"/>
    <property type="match status" value="2"/>
</dbReference>
<proteinExistence type="inferred from homology"/>
<sequence>MSRGTVAVIGAGPGGLSALEELREVGFDVTLFEKRSDVGGLWTFSDDPSVTSAIAWTKSQISKFIVSSNRESLWHRRAANEDAQSYMSDFPFPDHYPAHISAQEWSDYYKMYAKNFELYDNIVFNADVDVIRRDQEKGKWVVHVKGEATPRPLDRVVLASGSETTPVHPIIENLDQFEGQFMHSQAYKGPEGLKDKNVVVMGIGNTACDTVVELADHASKVYLSHRRGAKIIPRMNQDGPLDAVMSWRTSRFGHWLEHFLPGVFSLLTESVIKKNSMILGEQDPGWGFEPSPSLKLSLSVIVVNDDLFSRLREGRAESVRGVARIVGPRSVQLDDGRIIEDVDVIVAATGYRPDFSLLPDLSHTSAPDPKAPPLPNLYQNIFAIDYPDSLACVSYCTVGDNAASYRELQAMAIAQVWAGNSSLPSETEMRGSIAAYQNWVWKRFRAFAGAPLGSGQQYPWFRFVHEMAGTGMYEYLGWGWKGWQFWWQDREFYRLVAWGAYSPHIYRLFETGKRKTWPGAREAIIKVNEDRDKMFPKKDKKKTA</sequence>
<dbReference type="InterPro" id="IPR020946">
    <property type="entry name" value="Flavin_mOase-like"/>
</dbReference>
<comment type="caution">
    <text evidence="6">The sequence shown here is derived from an EMBL/GenBank/DDBJ whole genome shotgun (WGS) entry which is preliminary data.</text>
</comment>
<dbReference type="PRINTS" id="PR00370">
    <property type="entry name" value="FMOXYGENASE"/>
</dbReference>
<protein>
    <submittedName>
        <fullName evidence="6">Dimethylaniline monooxygenase 2</fullName>
    </submittedName>
</protein>
<dbReference type="InterPro" id="IPR036188">
    <property type="entry name" value="FAD/NAD-bd_sf"/>
</dbReference>
<keyword evidence="6" id="KW-0503">Monooxygenase</keyword>
<dbReference type="InterPro" id="IPR050346">
    <property type="entry name" value="FMO-like"/>
</dbReference>
<gene>
    <name evidence="6" type="ORF">CKAH01_11172</name>
</gene>
<dbReference type="GO" id="GO:0050660">
    <property type="term" value="F:flavin adenine dinucleotide binding"/>
    <property type="evidence" value="ECO:0007669"/>
    <property type="project" value="InterPro"/>
</dbReference>
<evidence type="ECO:0000256" key="5">
    <source>
        <dbReference type="ARBA" id="ARBA00023002"/>
    </source>
</evidence>
<dbReference type="GO" id="GO:0004499">
    <property type="term" value="F:N,N-dimethylaniline monooxygenase activity"/>
    <property type="evidence" value="ECO:0007669"/>
    <property type="project" value="InterPro"/>
</dbReference>
<evidence type="ECO:0000256" key="4">
    <source>
        <dbReference type="ARBA" id="ARBA00022857"/>
    </source>
</evidence>
<dbReference type="PIRSF" id="PIRSF000332">
    <property type="entry name" value="FMO"/>
    <property type="match status" value="1"/>
</dbReference>
<dbReference type="Gene3D" id="3.50.50.60">
    <property type="entry name" value="FAD/NAD(P)-binding domain"/>
    <property type="match status" value="1"/>
</dbReference>
<keyword evidence="5" id="KW-0560">Oxidoreductase</keyword>
<reference evidence="6" key="1">
    <citation type="submission" date="2023-02" db="EMBL/GenBank/DDBJ databases">
        <title>Colletotrichum kahawae CIFC_Que2 genome sequencing and assembly.</title>
        <authorList>
            <person name="Baroncelli R."/>
        </authorList>
    </citation>
    <scope>NUCLEOTIDE SEQUENCE</scope>
    <source>
        <strain evidence="6">CIFC_Que2</strain>
    </source>
</reference>
<dbReference type="AlphaFoldDB" id="A0AAD9XVT2"/>
<evidence type="ECO:0000256" key="2">
    <source>
        <dbReference type="ARBA" id="ARBA00022630"/>
    </source>
</evidence>
<keyword evidence="3" id="KW-0274">FAD</keyword>
<keyword evidence="4" id="KW-0521">NADP</keyword>
<dbReference type="PANTHER" id="PTHR23023">
    <property type="entry name" value="DIMETHYLANILINE MONOOXYGENASE"/>
    <property type="match status" value="1"/>
</dbReference>
<accession>A0AAD9XVT2</accession>
<evidence type="ECO:0000256" key="3">
    <source>
        <dbReference type="ARBA" id="ARBA00022827"/>
    </source>
</evidence>